<dbReference type="Proteomes" id="UP000305681">
    <property type="component" value="Unassembled WGS sequence"/>
</dbReference>
<dbReference type="Pfam" id="PF01987">
    <property type="entry name" value="AIM24"/>
    <property type="match status" value="1"/>
</dbReference>
<reference evidence="1 2" key="1">
    <citation type="submission" date="2019-06" db="EMBL/GenBank/DDBJ databases">
        <title>Genome sequence of Janthinobacterium lividum UCD_MED1.</title>
        <authorList>
            <person name="De Leon M.E."/>
            <person name="Jospin G."/>
        </authorList>
    </citation>
    <scope>NUCLEOTIDE SEQUENCE [LARGE SCALE GENOMIC DNA]</scope>
    <source>
        <strain evidence="1 2">UCD_MED1</strain>
    </source>
</reference>
<dbReference type="InterPro" id="IPR016031">
    <property type="entry name" value="Trp_RNA-bd_attenuator-like_dom"/>
</dbReference>
<dbReference type="SUPFAM" id="SSF51219">
    <property type="entry name" value="TRAP-like"/>
    <property type="match status" value="1"/>
</dbReference>
<proteinExistence type="predicted"/>
<dbReference type="Gene3D" id="3.60.160.10">
    <property type="entry name" value="Mitochondrial biogenesis AIM24"/>
    <property type="match status" value="1"/>
</dbReference>
<comment type="caution">
    <text evidence="1">The sequence shown here is derived from an EMBL/GenBank/DDBJ whole genome shotgun (WGS) entry which is preliminary data.</text>
</comment>
<dbReference type="PANTHER" id="PTHR38074:SF1">
    <property type="entry name" value="ALTERED INHERITANCE OF MITOCHONDRIA PROTEIN 24, MITOCHONDRIAL"/>
    <property type="match status" value="1"/>
</dbReference>
<gene>
    <name evidence="1" type="ORF">FHI69_26665</name>
</gene>
<dbReference type="RefSeq" id="WP_034753503.1">
    <property type="nucleotide sequence ID" value="NZ_JFYR01000012.1"/>
</dbReference>
<dbReference type="EMBL" id="VDGE01000017">
    <property type="protein sequence ID" value="TNC72305.1"/>
    <property type="molecule type" value="Genomic_DNA"/>
</dbReference>
<name>A0A031GSK9_9BURK</name>
<accession>A0A031GSK9</accession>
<dbReference type="InterPro" id="IPR036983">
    <property type="entry name" value="AIM24_sf"/>
</dbReference>
<evidence type="ECO:0000313" key="2">
    <source>
        <dbReference type="Proteomes" id="UP000305681"/>
    </source>
</evidence>
<protein>
    <submittedName>
        <fullName evidence="1">AIM24 family protein</fullName>
    </submittedName>
</protein>
<sequence length="213" mass="22581">MPVYQQINEKMLEVKLGNEEVFARKGAMVSYQGDVAFSRSFLAGQGVQSLAMRAVTNEGYAMMSARGTGSVFYAQGGLFVTIVPVRGETFYVESDSLLAFDARLTAGTMFLGNQGGVQGVVRGMASGQGLFTTTLQGTGDVAILSDGNAIGLPVTPDVPVFVDPQAYIGHTGQLSSTIVTDLNWKTFVGQASGESYQVKFTGQGTVYIQASER</sequence>
<dbReference type="OrthoDB" id="8707822at2"/>
<dbReference type="eggNOG" id="COG2013">
    <property type="taxonomic scope" value="Bacteria"/>
</dbReference>
<dbReference type="AlphaFoldDB" id="A0A031GSK9"/>
<organism evidence="1 2">
    <name type="scientific">Janthinobacterium lividum</name>
    <dbReference type="NCBI Taxonomy" id="29581"/>
    <lineage>
        <taxon>Bacteria</taxon>
        <taxon>Pseudomonadati</taxon>
        <taxon>Pseudomonadota</taxon>
        <taxon>Betaproteobacteria</taxon>
        <taxon>Burkholderiales</taxon>
        <taxon>Oxalobacteraceae</taxon>
        <taxon>Janthinobacterium</taxon>
    </lineage>
</organism>
<evidence type="ECO:0000313" key="1">
    <source>
        <dbReference type="EMBL" id="TNC72305.1"/>
    </source>
</evidence>
<dbReference type="InterPro" id="IPR002838">
    <property type="entry name" value="AIM24"/>
</dbReference>
<dbReference type="PANTHER" id="PTHR38074">
    <property type="entry name" value="ALTERED INHERITANCE OF MITOCHONDRIA PROTEIN 24, MITOCHONDRIAL"/>
    <property type="match status" value="1"/>
</dbReference>